<keyword evidence="1" id="KW-0805">Transcription regulation</keyword>
<proteinExistence type="predicted"/>
<dbReference type="InterPro" id="IPR000843">
    <property type="entry name" value="HTH_LacI"/>
</dbReference>
<keyword evidence="2" id="KW-0238">DNA-binding</keyword>
<gene>
    <name evidence="5" type="ORF">D2E22_0602</name>
</gene>
<dbReference type="PANTHER" id="PTHR30146">
    <property type="entry name" value="LACI-RELATED TRANSCRIPTIONAL REPRESSOR"/>
    <property type="match status" value="1"/>
</dbReference>
<dbReference type="AlphaFoldDB" id="A0A430F8M9"/>
<dbReference type="OrthoDB" id="37081at2"/>
<dbReference type="GO" id="GO:0003700">
    <property type="term" value="F:DNA-binding transcription factor activity"/>
    <property type="evidence" value="ECO:0007669"/>
    <property type="project" value="TreeGrafter"/>
</dbReference>
<dbReference type="Gene3D" id="3.40.50.2300">
    <property type="match status" value="2"/>
</dbReference>
<evidence type="ECO:0000259" key="4">
    <source>
        <dbReference type="PROSITE" id="PS50932"/>
    </source>
</evidence>
<dbReference type="EMBL" id="QXGI01000002">
    <property type="protein sequence ID" value="RSX49182.1"/>
    <property type="molecule type" value="Genomic_DNA"/>
</dbReference>
<protein>
    <submittedName>
        <fullName evidence="5">Transcriptional regulator, LacI family</fullName>
    </submittedName>
</protein>
<dbReference type="PROSITE" id="PS50932">
    <property type="entry name" value="HTH_LACI_2"/>
    <property type="match status" value="1"/>
</dbReference>
<reference evidence="5 6" key="1">
    <citation type="submission" date="2018-09" db="EMBL/GenBank/DDBJ databases">
        <title>Characterization of the phylogenetic diversity of five novel species belonging to the genus Bifidobacterium.</title>
        <authorList>
            <person name="Lugli G.A."/>
            <person name="Duranti S."/>
            <person name="Milani C."/>
        </authorList>
    </citation>
    <scope>NUCLEOTIDE SEQUENCE [LARGE SCALE GENOMIC DNA]</scope>
    <source>
        <strain evidence="5 6">2020B</strain>
    </source>
</reference>
<dbReference type="Proteomes" id="UP000288052">
    <property type="component" value="Unassembled WGS sequence"/>
</dbReference>
<keyword evidence="3" id="KW-0804">Transcription</keyword>
<dbReference type="SUPFAM" id="SSF53822">
    <property type="entry name" value="Periplasmic binding protein-like I"/>
    <property type="match status" value="1"/>
</dbReference>
<comment type="caution">
    <text evidence="5">The sequence shown here is derived from an EMBL/GenBank/DDBJ whole genome shotgun (WGS) entry which is preliminary data.</text>
</comment>
<evidence type="ECO:0000313" key="5">
    <source>
        <dbReference type="EMBL" id="RSX49182.1"/>
    </source>
</evidence>
<feature type="domain" description="HTH lacI-type" evidence="4">
    <location>
        <begin position="11"/>
        <end position="65"/>
    </location>
</feature>
<dbReference type="InterPro" id="IPR028082">
    <property type="entry name" value="Peripla_BP_I"/>
</dbReference>
<dbReference type="SMART" id="SM00354">
    <property type="entry name" value="HTH_LACI"/>
    <property type="match status" value="1"/>
</dbReference>
<keyword evidence="6" id="KW-1185">Reference proteome</keyword>
<evidence type="ECO:0000256" key="1">
    <source>
        <dbReference type="ARBA" id="ARBA00023015"/>
    </source>
</evidence>
<dbReference type="CDD" id="cd01392">
    <property type="entry name" value="HTH_LacI"/>
    <property type="match status" value="1"/>
</dbReference>
<evidence type="ECO:0000313" key="6">
    <source>
        <dbReference type="Proteomes" id="UP000288052"/>
    </source>
</evidence>
<dbReference type="InterPro" id="IPR046335">
    <property type="entry name" value="LacI/GalR-like_sensor"/>
</dbReference>
<name>A0A430F8M9_9BIFI</name>
<dbReference type="PANTHER" id="PTHR30146:SF109">
    <property type="entry name" value="HTH-TYPE TRANSCRIPTIONAL REGULATOR GALS"/>
    <property type="match status" value="1"/>
</dbReference>
<sequence>MKGDTPARKRPTRADVAKLAGVSVATVSFALNHDPRISPPTTQRVVEAASQLGYRPNTLAKSLQSGITHTLGLVMPDISNPYFGALAEQLEQVAIERGCTLLVNLSHGDPGLERTRIDELLNRQVDAIFISSAQSDSELEKLSRTGHHIVLLDRCQPVGGLRSVSSDLHQAAYDATMHLFEHGRRTIALLAGSDNPADMRTVGWRDACRNAGVPAGPLVSSGFTAQDGYLSTLNMLDETQNHIDAIFASSDLVCVGALRAVRERGLRVPDDIAMISLDGTFITEYTDPPMTVIRQDTAAIAHHAVAAALDADAPLTQIIDTTLILRRSCGCPNL</sequence>
<organism evidence="5 6">
    <name type="scientific">Bifidobacterium castoris</name>
    <dbReference type="NCBI Taxonomy" id="2306972"/>
    <lineage>
        <taxon>Bacteria</taxon>
        <taxon>Bacillati</taxon>
        <taxon>Actinomycetota</taxon>
        <taxon>Actinomycetes</taxon>
        <taxon>Bifidobacteriales</taxon>
        <taxon>Bifidobacteriaceae</taxon>
        <taxon>Bifidobacterium</taxon>
    </lineage>
</organism>
<dbReference type="Pfam" id="PF13377">
    <property type="entry name" value="Peripla_BP_3"/>
    <property type="match status" value="1"/>
</dbReference>
<dbReference type="CDD" id="cd06267">
    <property type="entry name" value="PBP1_LacI_sugar_binding-like"/>
    <property type="match status" value="1"/>
</dbReference>
<dbReference type="Pfam" id="PF00356">
    <property type="entry name" value="LacI"/>
    <property type="match status" value="1"/>
</dbReference>
<accession>A0A430F8M9</accession>
<evidence type="ECO:0000256" key="2">
    <source>
        <dbReference type="ARBA" id="ARBA00023125"/>
    </source>
</evidence>
<dbReference type="Gene3D" id="1.10.260.40">
    <property type="entry name" value="lambda repressor-like DNA-binding domains"/>
    <property type="match status" value="1"/>
</dbReference>
<dbReference type="GO" id="GO:0000976">
    <property type="term" value="F:transcription cis-regulatory region binding"/>
    <property type="evidence" value="ECO:0007669"/>
    <property type="project" value="TreeGrafter"/>
</dbReference>
<dbReference type="SUPFAM" id="SSF47413">
    <property type="entry name" value="lambda repressor-like DNA-binding domains"/>
    <property type="match status" value="1"/>
</dbReference>
<dbReference type="InterPro" id="IPR010982">
    <property type="entry name" value="Lambda_DNA-bd_dom_sf"/>
</dbReference>
<dbReference type="RefSeq" id="WP_126031652.1">
    <property type="nucleotide sequence ID" value="NZ_QXGI01000002.1"/>
</dbReference>
<evidence type="ECO:0000256" key="3">
    <source>
        <dbReference type="ARBA" id="ARBA00023163"/>
    </source>
</evidence>